<protein>
    <submittedName>
        <fullName evidence="7">Glucan 1,3-beta-glucosidase</fullName>
    </submittedName>
</protein>
<evidence type="ECO:0000256" key="3">
    <source>
        <dbReference type="ARBA" id="ARBA00023295"/>
    </source>
</evidence>
<feature type="domain" description="Glycoside hydrolase family 5" evidence="6">
    <location>
        <begin position="81"/>
        <end position="323"/>
    </location>
</feature>
<evidence type="ECO:0000256" key="4">
    <source>
        <dbReference type="ARBA" id="ARBA00023316"/>
    </source>
</evidence>
<dbReference type="PANTHER" id="PTHR31297">
    <property type="entry name" value="GLUCAN ENDO-1,6-BETA-GLUCOSIDASE B"/>
    <property type="match status" value="1"/>
</dbReference>
<dbReference type="Gene3D" id="3.20.20.80">
    <property type="entry name" value="Glycosidases"/>
    <property type="match status" value="1"/>
</dbReference>
<sequence>MKLFRKKIHGADNDTGEVSAAPLAKPTAVDILRYRYHNGTNLGSIYVLEKWLFPSMFMNSAGGGSELDAVRASISANGLEATRAKWEQHWRKAVSAEDWKWLKEKAPCTTIRLPIGYYTLGPQFCKGTPFNGDISSVYINAWSSVKQLVKTAASNGIGVILDMHALPGGANTDSHSGTSSKQASLWTSSTARQQATDSILFLAREAASDASFAAGLAGIQIVNEAKHKALGMFEWYDSVLDGIATVGVDVPVYVSDAWDLGPAVKWARRRSEARGAVVVDTHKYFCFGGKSEGLGPREIIGKSVPELFGGVDLRGVDVVVGEWSCVLGEKAWAKVGKEERGPLTKQFGLAESRKWYEKTGGNFFWTWKMDWMPGGGWGYRQQIKGGNLFIPPGLLLSPEERSARLASVETKKEARYKDAGIRFREKHEGILKGKVNVLGYTQGWKDGWEDSAVFFGGSGDIIGLLG</sequence>
<evidence type="ECO:0000313" key="8">
    <source>
        <dbReference type="Proteomes" id="UP000469558"/>
    </source>
</evidence>
<dbReference type="InterPro" id="IPR017853">
    <property type="entry name" value="GH"/>
</dbReference>
<name>A0A8T9C0G3_9HELO</name>
<feature type="non-terminal residue" evidence="7">
    <location>
        <position position="466"/>
    </location>
</feature>
<proteinExistence type="inferred from homology"/>
<dbReference type="GO" id="GO:0009986">
    <property type="term" value="C:cell surface"/>
    <property type="evidence" value="ECO:0007669"/>
    <property type="project" value="TreeGrafter"/>
</dbReference>
<evidence type="ECO:0000313" key="7">
    <source>
        <dbReference type="EMBL" id="TVY68781.1"/>
    </source>
</evidence>
<dbReference type="OrthoDB" id="1887033at2759"/>
<dbReference type="Pfam" id="PF00150">
    <property type="entry name" value="Cellulase"/>
    <property type="match status" value="1"/>
</dbReference>
<dbReference type="GO" id="GO:0071555">
    <property type="term" value="P:cell wall organization"/>
    <property type="evidence" value="ECO:0007669"/>
    <property type="project" value="UniProtKB-KW"/>
</dbReference>
<dbReference type="PANTHER" id="PTHR31297:SF43">
    <property type="entry name" value="GLUCAN 1,3-BETA-GLUCOSIDASE 3"/>
    <property type="match status" value="1"/>
</dbReference>
<evidence type="ECO:0000256" key="1">
    <source>
        <dbReference type="ARBA" id="ARBA00005641"/>
    </source>
</evidence>
<organism evidence="7 8">
    <name type="scientific">Lachnellula suecica</name>
    <dbReference type="NCBI Taxonomy" id="602035"/>
    <lineage>
        <taxon>Eukaryota</taxon>
        <taxon>Fungi</taxon>
        <taxon>Dikarya</taxon>
        <taxon>Ascomycota</taxon>
        <taxon>Pezizomycotina</taxon>
        <taxon>Leotiomycetes</taxon>
        <taxon>Helotiales</taxon>
        <taxon>Lachnaceae</taxon>
        <taxon>Lachnellula</taxon>
    </lineage>
</organism>
<dbReference type="GO" id="GO:0046557">
    <property type="term" value="F:glucan endo-1,6-beta-glucosidase activity"/>
    <property type="evidence" value="ECO:0007669"/>
    <property type="project" value="TreeGrafter"/>
</dbReference>
<keyword evidence="3 5" id="KW-0326">Glycosidase</keyword>
<dbReference type="EMBL" id="QGMK01001427">
    <property type="protein sequence ID" value="TVY68781.1"/>
    <property type="molecule type" value="Genomic_DNA"/>
</dbReference>
<dbReference type="SUPFAM" id="SSF51445">
    <property type="entry name" value="(Trans)glycosidases"/>
    <property type="match status" value="1"/>
</dbReference>
<evidence type="ECO:0000256" key="5">
    <source>
        <dbReference type="RuleBase" id="RU361153"/>
    </source>
</evidence>
<dbReference type="GO" id="GO:0009251">
    <property type="term" value="P:glucan catabolic process"/>
    <property type="evidence" value="ECO:0007669"/>
    <property type="project" value="TreeGrafter"/>
</dbReference>
<keyword evidence="4" id="KW-0961">Cell wall biogenesis/degradation</keyword>
<dbReference type="InterPro" id="IPR001547">
    <property type="entry name" value="Glyco_hydro_5"/>
</dbReference>
<accession>A0A8T9C0G3</accession>
<dbReference type="GO" id="GO:0005576">
    <property type="term" value="C:extracellular region"/>
    <property type="evidence" value="ECO:0007669"/>
    <property type="project" value="TreeGrafter"/>
</dbReference>
<evidence type="ECO:0000259" key="6">
    <source>
        <dbReference type="Pfam" id="PF00150"/>
    </source>
</evidence>
<keyword evidence="2 5" id="KW-0378">Hydrolase</keyword>
<dbReference type="Proteomes" id="UP000469558">
    <property type="component" value="Unassembled WGS sequence"/>
</dbReference>
<reference evidence="7 8" key="1">
    <citation type="submission" date="2018-05" db="EMBL/GenBank/DDBJ databases">
        <title>Genome sequencing and assembly of the regulated plant pathogen Lachnellula willkommii and related sister species for the development of diagnostic species identification markers.</title>
        <authorList>
            <person name="Giroux E."/>
            <person name="Bilodeau G."/>
        </authorList>
    </citation>
    <scope>NUCLEOTIDE SEQUENCE [LARGE SCALE GENOMIC DNA]</scope>
    <source>
        <strain evidence="7 8">CBS 268.59</strain>
    </source>
</reference>
<keyword evidence="8" id="KW-1185">Reference proteome</keyword>
<evidence type="ECO:0000256" key="2">
    <source>
        <dbReference type="ARBA" id="ARBA00022801"/>
    </source>
</evidence>
<comment type="caution">
    <text evidence="7">The sequence shown here is derived from an EMBL/GenBank/DDBJ whole genome shotgun (WGS) entry which is preliminary data.</text>
</comment>
<comment type="similarity">
    <text evidence="1 5">Belongs to the glycosyl hydrolase 5 (cellulase A) family.</text>
</comment>
<dbReference type="AlphaFoldDB" id="A0A8T9C0G3"/>
<gene>
    <name evidence="7" type="primary">exg3</name>
    <name evidence="7" type="ORF">LSUE1_G006823</name>
</gene>
<dbReference type="InterPro" id="IPR050386">
    <property type="entry name" value="Glycosyl_hydrolase_5"/>
</dbReference>